<reference evidence="7" key="1">
    <citation type="submission" date="2021-12" db="EMBL/GenBank/DDBJ databases">
        <authorList>
            <person name="King R."/>
        </authorList>
    </citation>
    <scope>NUCLEOTIDE SEQUENCE</scope>
</reference>
<feature type="coiled-coil region" evidence="5">
    <location>
        <begin position="171"/>
        <end position="198"/>
    </location>
</feature>
<dbReference type="InterPro" id="IPR051877">
    <property type="entry name" value="Centriole_BasalBody_StrucProt"/>
</dbReference>
<feature type="coiled-coil region" evidence="5">
    <location>
        <begin position="498"/>
        <end position="638"/>
    </location>
</feature>
<proteinExistence type="inferred from homology"/>
<dbReference type="Proteomes" id="UP001153714">
    <property type="component" value="Chromosome 6"/>
</dbReference>
<dbReference type="AlphaFoldDB" id="A0A9N9RC73"/>
<name>A0A9N9RC73_9NEOP</name>
<keyword evidence="5" id="KW-0175">Coiled coil</keyword>
<comment type="similarity">
    <text evidence="4">Belongs to the CEP135/TSGA10 family.</text>
</comment>
<evidence type="ECO:0000256" key="3">
    <source>
        <dbReference type="ARBA" id="ARBA00023212"/>
    </source>
</evidence>
<feature type="coiled-coil region" evidence="5">
    <location>
        <begin position="887"/>
        <end position="942"/>
    </location>
</feature>
<dbReference type="OrthoDB" id="10254663at2759"/>
<evidence type="ECO:0008006" key="9">
    <source>
        <dbReference type="Google" id="ProtNLM"/>
    </source>
</evidence>
<evidence type="ECO:0000256" key="6">
    <source>
        <dbReference type="SAM" id="MobiDB-lite"/>
    </source>
</evidence>
<feature type="coiled-coil region" evidence="5">
    <location>
        <begin position="302"/>
        <end position="329"/>
    </location>
</feature>
<dbReference type="Gene3D" id="1.10.287.1490">
    <property type="match status" value="1"/>
</dbReference>
<accession>A0A9N9RC73</accession>
<organism evidence="7 8">
    <name type="scientific">Diatraea saccharalis</name>
    <name type="common">sugarcane borer</name>
    <dbReference type="NCBI Taxonomy" id="40085"/>
    <lineage>
        <taxon>Eukaryota</taxon>
        <taxon>Metazoa</taxon>
        <taxon>Ecdysozoa</taxon>
        <taxon>Arthropoda</taxon>
        <taxon>Hexapoda</taxon>
        <taxon>Insecta</taxon>
        <taxon>Pterygota</taxon>
        <taxon>Neoptera</taxon>
        <taxon>Endopterygota</taxon>
        <taxon>Lepidoptera</taxon>
        <taxon>Glossata</taxon>
        <taxon>Ditrysia</taxon>
        <taxon>Pyraloidea</taxon>
        <taxon>Crambidae</taxon>
        <taxon>Crambinae</taxon>
        <taxon>Diatraea</taxon>
    </lineage>
</organism>
<dbReference type="EMBL" id="OU893337">
    <property type="protein sequence ID" value="CAG9793945.1"/>
    <property type="molecule type" value="Genomic_DNA"/>
</dbReference>
<sequence>MSEVYFNLKRKLEDLGYSNTLPIDAVPLVECILADLLQTTRSLQHYMNLSKEALMQRDSLMLEAEPYKCDNSKLIQENNQLHREVLKLKEENLRLAKESKRRLKLLSEELAKKETIINKLQHDVRDLSLRGLCADTLSSRIKSRRKDGGDTHASKVCICEEKKSWEVDKDVTESNRRIKLLEEKIEVYSDEISLLKNQIEHRDNEIIRLNILLEGGRPVNAIRKDCCSMNSNSNVQDLVKKLQEMETAYGLLKKEHENSLEKQHEAMLRALSLADKNKALHDELQKVDTLALKVEEDCNKRLATMMNEINFLQTRIEGLTLKNSELEKELSQRLSKTYSSSAHKIQESLNLALKEKDTLHKEITDLVELNKSLQEKILSLSQISKDASKINNQSDDEHKLKCPSKDELLNILDNDRKKYEKHMVEIHEKLSETLSLFGNHLGRCKEKKVQKSNFTQYDSTLVRDMQNKLCESEQKILMLRKENDELKIKLCMPNEGNKQNYKDIISQLNAENTELSKENISLSQQLSQLRSLQSVKINESRDSNRADIQKLKIEIDELTNENRLLAKDKQEYKLRYRDAMDTIDKLKSDLAFKQRQIEQIQEENSSYKMTHRTGKASVDHLKEECNFLREQIKRMQSDVIKEKTLANQIKNIQLETERSSNEIQNELLSAQKKLALSKDTIDSLEKKCNDLQSEILALRSDKSNLIDNIRKIDQERDKLVIELDHKTEAVSVLEQKLKSQSYEISKLENEISEQKRKLNLSKVAEHKLVDNEAQIHFLNGEILRLTQQVDSVVIENKHLQNSLADANGSLKLANIEYEKSRKEVDGLKQQLQHYVAEIRRIEELLSQKEAERSDMLEQFASLSVEANILENTNHSLESESASKSMQLQTYINKIQSLESKLMDKENIIEKQSSHISALTCKMTSLENEIKLIMEEKEILQQNVTYLKQMYDHLQSEHSNKCISETDSELKIYEKRIKSLSIAKDKLDMEKVELKEKLTTTEKLLSNARQEIVELKLALQDATSENKSLQDQLNKLSDRRDTERHEASVSREELELPLMLEETIHEVSHEEDEESCRYHEVHKRFSKYSHSGSI</sequence>
<keyword evidence="3" id="KW-0206">Cytoskeleton</keyword>
<feature type="compositionally biased region" description="Basic and acidic residues" evidence="6">
    <location>
        <begin position="1035"/>
        <end position="1053"/>
    </location>
</feature>
<gene>
    <name evidence="7" type="ORF">DIATSA_LOCUS11355</name>
</gene>
<reference evidence="7" key="2">
    <citation type="submission" date="2022-10" db="EMBL/GenBank/DDBJ databases">
        <authorList>
            <consortium name="ENA_rothamsted_submissions"/>
            <consortium name="culmorum"/>
            <person name="King R."/>
        </authorList>
    </citation>
    <scope>NUCLEOTIDE SEQUENCE</scope>
</reference>
<feature type="region of interest" description="Disordered" evidence="6">
    <location>
        <begin position="1026"/>
        <end position="1054"/>
    </location>
</feature>
<keyword evidence="8" id="KW-1185">Reference proteome</keyword>
<protein>
    <recommendedName>
        <fullName evidence="9">Centrosomal protein of 135 kDa</fullName>
    </recommendedName>
</protein>
<evidence type="ECO:0000256" key="5">
    <source>
        <dbReference type="SAM" id="Coils"/>
    </source>
</evidence>
<evidence type="ECO:0000256" key="1">
    <source>
        <dbReference type="ARBA" id="ARBA00004114"/>
    </source>
</evidence>
<feature type="coiled-coil region" evidence="5">
    <location>
        <begin position="667"/>
        <end position="764"/>
    </location>
</feature>
<dbReference type="PANTHER" id="PTHR20544">
    <property type="entry name" value="CENTROSOMAL PROTEIN CEP135"/>
    <property type="match status" value="1"/>
</dbReference>
<comment type="subcellular location">
    <subcellularLocation>
        <location evidence="1">Cytoplasm</location>
        <location evidence="1">Cytoskeleton</location>
        <location evidence="1">Microtubule organizing center</location>
        <location evidence="1">Centrosome</location>
        <location evidence="1">Centriole</location>
    </subcellularLocation>
</comment>
<evidence type="ECO:0000256" key="4">
    <source>
        <dbReference type="ARBA" id="ARBA00038123"/>
    </source>
</evidence>
<evidence type="ECO:0000313" key="7">
    <source>
        <dbReference type="EMBL" id="CAG9793945.1"/>
    </source>
</evidence>
<feature type="coiled-coil region" evidence="5">
    <location>
        <begin position="810"/>
        <end position="858"/>
    </location>
</feature>
<dbReference type="GO" id="GO:0005814">
    <property type="term" value="C:centriole"/>
    <property type="evidence" value="ECO:0007669"/>
    <property type="project" value="UniProtKB-SubCell"/>
</dbReference>
<dbReference type="PANTHER" id="PTHR20544:SF0">
    <property type="entry name" value="NUCLEOPROTEIN TPR_MLP1 DOMAIN-CONTAINING PROTEIN"/>
    <property type="match status" value="1"/>
</dbReference>
<evidence type="ECO:0000256" key="2">
    <source>
        <dbReference type="ARBA" id="ARBA00022490"/>
    </source>
</evidence>
<feature type="coiled-coil region" evidence="5">
    <location>
        <begin position="71"/>
        <end position="123"/>
    </location>
</feature>
<keyword evidence="2" id="KW-0963">Cytoplasm</keyword>
<evidence type="ECO:0000313" key="8">
    <source>
        <dbReference type="Proteomes" id="UP001153714"/>
    </source>
</evidence>